<feature type="compositionally biased region" description="Pro residues" evidence="1">
    <location>
        <begin position="546"/>
        <end position="562"/>
    </location>
</feature>
<proteinExistence type="predicted"/>
<feature type="compositionally biased region" description="Low complexity" evidence="1">
    <location>
        <begin position="202"/>
        <end position="212"/>
    </location>
</feature>
<sequence>MHMQRCSAGASCSGRVMVPQLRDLIPVLTGGARASVRAFSQARGRSVQSPSPSSSPSAPLPNAVESLKVLIQEEGDGIRTIEDLLSVRARTHPTVLKQLLMLRTAGQIKDKQLFSLYGLSDASSPSTPSTALRVDDVKGALTSAKGRSAAARHAAAIEAIKTSFASQYARQEHQRPGLTEMQVVVVDAVLKTDSKAAAPAAPAAASAASAPEEGAEQGDGEASSSSSTSGKKGRPKKAVAAPKKSSKEAVLEAAAASGLSPEDNPMLKHLTPAQLKKVLAFQEGKSVEEIANMGKKPIKVMTVLTDLIEALKLGVKLDKEALIRAFQLTGGPGRLSFAELADMVEGHMESEEWDGMGWYLHVRTEALGAHEAQVLAQEEEWGEELTIKQIRMVCYLLKQTRPVHAAAHHVRSSPTPSQPPPQRATQQPQARPSPAPPNYASPVQRRAPQHPPPPQRRASQPPQQQPAAPAAPAPRVRSPQPTRGAPWDQSTQVPPRPSRPAQAPAQPQQPAPQRQGQQQQQQVGGQAAPAPGAGARTGPVRRGSSPFPPASRPGSPLPPPRR</sequence>
<feature type="region of interest" description="Disordered" evidence="1">
    <location>
        <begin position="41"/>
        <end position="61"/>
    </location>
</feature>
<name>A0A7S0RUJ4_9CHLO</name>
<organism evidence="2">
    <name type="scientific">Chlamydomonas leiostraca</name>
    <dbReference type="NCBI Taxonomy" id="1034604"/>
    <lineage>
        <taxon>Eukaryota</taxon>
        <taxon>Viridiplantae</taxon>
        <taxon>Chlorophyta</taxon>
        <taxon>core chlorophytes</taxon>
        <taxon>Chlorophyceae</taxon>
        <taxon>CS clade</taxon>
        <taxon>Chlamydomonadales</taxon>
        <taxon>Chlamydomonadaceae</taxon>
        <taxon>Chlamydomonas</taxon>
    </lineage>
</organism>
<feature type="compositionally biased region" description="Low complexity" evidence="1">
    <location>
        <begin position="49"/>
        <end position="61"/>
    </location>
</feature>
<feature type="region of interest" description="Disordered" evidence="1">
    <location>
        <begin position="405"/>
        <end position="562"/>
    </location>
</feature>
<dbReference type="EMBL" id="HBFB01024499">
    <property type="protein sequence ID" value="CAD8688034.1"/>
    <property type="molecule type" value="Transcribed_RNA"/>
</dbReference>
<reference evidence="2" key="1">
    <citation type="submission" date="2021-01" db="EMBL/GenBank/DDBJ databases">
        <authorList>
            <person name="Corre E."/>
            <person name="Pelletier E."/>
            <person name="Niang G."/>
            <person name="Scheremetjew M."/>
            <person name="Finn R."/>
            <person name="Kale V."/>
            <person name="Holt S."/>
            <person name="Cochrane G."/>
            <person name="Meng A."/>
            <person name="Brown T."/>
            <person name="Cohen L."/>
        </authorList>
    </citation>
    <scope>NUCLEOTIDE SEQUENCE</scope>
    <source>
        <strain evidence="2">SAG 11-49</strain>
    </source>
</reference>
<feature type="region of interest" description="Disordered" evidence="1">
    <location>
        <begin position="202"/>
        <end position="245"/>
    </location>
</feature>
<protein>
    <submittedName>
        <fullName evidence="2">Uncharacterized protein</fullName>
    </submittedName>
</protein>
<accession>A0A7S0RUJ4</accession>
<evidence type="ECO:0000256" key="1">
    <source>
        <dbReference type="SAM" id="MobiDB-lite"/>
    </source>
</evidence>
<feature type="compositionally biased region" description="Low complexity" evidence="1">
    <location>
        <begin position="220"/>
        <end position="230"/>
    </location>
</feature>
<evidence type="ECO:0000313" key="2">
    <source>
        <dbReference type="EMBL" id="CAD8688034.1"/>
    </source>
</evidence>
<gene>
    <name evidence="2" type="ORF">CLEI1391_LOCUS13755</name>
</gene>
<dbReference type="AlphaFoldDB" id="A0A7S0RUJ4"/>
<feature type="compositionally biased region" description="Low complexity" evidence="1">
    <location>
        <begin position="456"/>
        <end position="481"/>
    </location>
</feature>
<feature type="compositionally biased region" description="Low complexity" evidence="1">
    <location>
        <begin position="499"/>
        <end position="545"/>
    </location>
</feature>